<evidence type="ECO:0000313" key="3">
    <source>
        <dbReference type="Proteomes" id="UP000321638"/>
    </source>
</evidence>
<accession>A0A5C8PEC8</accession>
<organism evidence="2 3">
    <name type="scientific">Vineibacter terrae</name>
    <dbReference type="NCBI Taxonomy" id="2586908"/>
    <lineage>
        <taxon>Bacteria</taxon>
        <taxon>Pseudomonadati</taxon>
        <taxon>Pseudomonadota</taxon>
        <taxon>Alphaproteobacteria</taxon>
        <taxon>Hyphomicrobiales</taxon>
        <taxon>Vineibacter</taxon>
    </lineage>
</organism>
<dbReference type="RefSeq" id="WP_178133813.1">
    <property type="nucleotide sequence ID" value="NZ_VDUZ01000036.1"/>
</dbReference>
<protein>
    <submittedName>
        <fullName evidence="2">Uncharacterized protein</fullName>
    </submittedName>
</protein>
<name>A0A5C8PEC8_9HYPH</name>
<dbReference type="Proteomes" id="UP000321638">
    <property type="component" value="Unassembled WGS sequence"/>
</dbReference>
<dbReference type="AlphaFoldDB" id="A0A5C8PEC8"/>
<evidence type="ECO:0000313" key="2">
    <source>
        <dbReference type="EMBL" id="TXL72107.1"/>
    </source>
</evidence>
<keyword evidence="3" id="KW-1185">Reference proteome</keyword>
<reference evidence="2 3" key="1">
    <citation type="submission" date="2019-06" db="EMBL/GenBank/DDBJ databases">
        <title>New taxonomy in bacterial strain CC-CFT640, isolated from vineyard.</title>
        <authorList>
            <person name="Lin S.-Y."/>
            <person name="Tsai C.-F."/>
            <person name="Young C.-C."/>
        </authorList>
    </citation>
    <scope>NUCLEOTIDE SEQUENCE [LARGE SCALE GENOMIC DNA]</scope>
    <source>
        <strain evidence="2 3">CC-CFT640</strain>
    </source>
</reference>
<dbReference type="EMBL" id="VDUZ01000036">
    <property type="protein sequence ID" value="TXL72107.1"/>
    <property type="molecule type" value="Genomic_DNA"/>
</dbReference>
<gene>
    <name evidence="2" type="ORF">FHP25_27160</name>
</gene>
<comment type="caution">
    <text evidence="2">The sequence shown here is derived from an EMBL/GenBank/DDBJ whole genome shotgun (WGS) entry which is preliminary data.</text>
</comment>
<proteinExistence type="predicted"/>
<sequence length="134" mass="13705">MMEVPAPVPALARPAAPRQPKATALPAAMMALFQAPATPVVRAAWPQQQAAMTVLAARSRRRVAMPVPAAAWSRLLVVISTVPGAASRPALALPGVATPEARPGSPPVAEKNRHAGPASGDWPVAAQPLPALAE</sequence>
<feature type="region of interest" description="Disordered" evidence="1">
    <location>
        <begin position="93"/>
        <end position="134"/>
    </location>
</feature>
<evidence type="ECO:0000256" key="1">
    <source>
        <dbReference type="SAM" id="MobiDB-lite"/>
    </source>
</evidence>